<accession>A0A1Z5HH87</accession>
<sequence length="145" mass="17316">MGIGFLPINLRQPKNIAYVLALLEPVEWLYYQWLQKRDFDWYRLKHTGQVCKLRKVLNDNLDKSLRRIYIAQGTAFPRKYIYTKAENKPKYLGTYFIKSQDEYENTGVDFIVFVPTEIKTASIDQLKYLLNYYKLAGKRYKIEAI</sequence>
<name>A0A1Z5HH87_FLAPS</name>
<evidence type="ECO:0000313" key="1">
    <source>
        <dbReference type="EMBL" id="QRE05279.1"/>
    </source>
</evidence>
<dbReference type="AlphaFoldDB" id="A0A1Z5HH87"/>
<dbReference type="RefSeq" id="WP_063742936.1">
    <property type="nucleotide sequence ID" value="NZ_BCNG01000012.1"/>
</dbReference>
<dbReference type="EMBL" id="CP059075">
    <property type="protein sequence ID" value="QRE05279.1"/>
    <property type="molecule type" value="Genomic_DNA"/>
</dbReference>
<evidence type="ECO:0000313" key="2">
    <source>
        <dbReference type="Proteomes" id="UP000596329"/>
    </source>
</evidence>
<protein>
    <submittedName>
        <fullName evidence="1">Uncharacterized protein</fullName>
    </submittedName>
</protein>
<dbReference type="Proteomes" id="UP000596329">
    <property type="component" value="Chromosome"/>
</dbReference>
<proteinExistence type="predicted"/>
<gene>
    <name evidence="1" type="ORF">H0H26_06755</name>
</gene>
<organism evidence="1 2">
    <name type="scientific">Flavobacterium psychrophilum</name>
    <dbReference type="NCBI Taxonomy" id="96345"/>
    <lineage>
        <taxon>Bacteria</taxon>
        <taxon>Pseudomonadati</taxon>
        <taxon>Bacteroidota</taxon>
        <taxon>Flavobacteriia</taxon>
        <taxon>Flavobacteriales</taxon>
        <taxon>Flavobacteriaceae</taxon>
        <taxon>Flavobacterium</taxon>
    </lineage>
</organism>
<reference evidence="1 2" key="1">
    <citation type="submission" date="2020-07" db="EMBL/GenBank/DDBJ databases">
        <title>Genomic characterization of Flavobacterium psychrophilum strains.</title>
        <authorList>
            <person name="Castillo D."/>
            <person name="Jorgensen J."/>
            <person name="Middelboe M."/>
        </authorList>
    </citation>
    <scope>NUCLEOTIDE SEQUENCE [LARGE SCALE GENOMIC DNA]</scope>
    <source>
        <strain evidence="1 2">FPS-R7</strain>
    </source>
</reference>